<evidence type="ECO:0000313" key="1">
    <source>
        <dbReference type="EMBL" id="GHC41049.1"/>
    </source>
</evidence>
<proteinExistence type="predicted"/>
<sequence length="55" mass="5902">MNTCPYRNRFPTAGQIAAAYRNGSNWQIAAVDNHLLSPGMATNPPFLAGGCDHLV</sequence>
<gene>
    <name evidence="1" type="ORF">GCM10007291_48700</name>
</gene>
<comment type="caution">
    <text evidence="1">The sequence shown here is derived from an EMBL/GenBank/DDBJ whole genome shotgun (WGS) entry which is preliminary data.</text>
</comment>
<reference evidence="2" key="1">
    <citation type="journal article" date="2019" name="Int. J. Syst. Evol. Microbiol.">
        <title>The Global Catalogue of Microorganisms (GCM) 10K type strain sequencing project: providing services to taxonomists for standard genome sequencing and annotation.</title>
        <authorList>
            <consortium name="The Broad Institute Genomics Platform"/>
            <consortium name="The Broad Institute Genome Sequencing Center for Infectious Disease"/>
            <person name="Wu L."/>
            <person name="Ma J."/>
        </authorList>
    </citation>
    <scope>NUCLEOTIDE SEQUENCE [LARGE SCALE GENOMIC DNA]</scope>
    <source>
        <strain evidence="2">KCTC 23298</strain>
    </source>
</reference>
<accession>A0ABQ3FUU9</accession>
<dbReference type="EMBL" id="BMYI01000039">
    <property type="protein sequence ID" value="GHC41049.1"/>
    <property type="molecule type" value="Genomic_DNA"/>
</dbReference>
<organism evidence="1 2">
    <name type="scientific">Gemmobacter nanjingensis</name>
    <dbReference type="NCBI Taxonomy" id="488454"/>
    <lineage>
        <taxon>Bacteria</taxon>
        <taxon>Pseudomonadati</taxon>
        <taxon>Pseudomonadota</taxon>
        <taxon>Alphaproteobacteria</taxon>
        <taxon>Rhodobacterales</taxon>
        <taxon>Paracoccaceae</taxon>
        <taxon>Gemmobacter</taxon>
    </lineage>
</organism>
<protein>
    <submittedName>
        <fullName evidence="1">Uncharacterized protein</fullName>
    </submittedName>
</protein>
<name>A0ABQ3FUU9_9RHOB</name>
<dbReference type="Proteomes" id="UP000658305">
    <property type="component" value="Unassembled WGS sequence"/>
</dbReference>
<evidence type="ECO:0000313" key="2">
    <source>
        <dbReference type="Proteomes" id="UP000658305"/>
    </source>
</evidence>
<keyword evidence="2" id="KW-1185">Reference proteome</keyword>